<organism evidence="3 4">
    <name type="scientific">Blepharisma stoltei</name>
    <dbReference type="NCBI Taxonomy" id="1481888"/>
    <lineage>
        <taxon>Eukaryota</taxon>
        <taxon>Sar</taxon>
        <taxon>Alveolata</taxon>
        <taxon>Ciliophora</taxon>
        <taxon>Postciliodesmatophora</taxon>
        <taxon>Heterotrichea</taxon>
        <taxon>Heterotrichida</taxon>
        <taxon>Blepharismidae</taxon>
        <taxon>Blepharisma</taxon>
    </lineage>
</organism>
<sequence>MEKYPSSPYKSFCNFSEIPESKLQLYKTEIGKTLDSLENEYQNFHRRALSGSCKENPRLRWELNKLLAENKEKAERIKKLKNKIKSLKKSNSIFVIDHENEQEKKQIEDLNKKIINIDKASQDEEEKSLMYERMINKTQKKLKIFQEKAHNSICEYKDANLKLEECSRLKHFSLFELKKVNDEIKELSEKHHEKTRKFNNAYEIKLNLRDSVRNHIQQAVMAITHAEIQKLETSKHYDHYLFQLLGEEQDHKSRANKSSKIKEDMQNFSTQFSVILKILKERWNSSLNINEGVTDIIIKNISEFMTHISSEDNMLKEQYFSLIKTQQQKEKECEEMQHELKLLKIPKNKREFVEEPNIKVSMDAEKVENYDNLCILMYYKTIDIFIGLINVLKRIQGMSKDIYVDENINRLQIALQKLNKGFFKGEQNGAGKQLLSIRTPKTPVLTISHESLFLQSDDIFQYTALSKKQIKNYFSDFASQTKFLSLFEQCKIVKLVCDNKMLESFLSRFKVADFSSLIAESHYILQKYFLKCVELGRNLIEIISNRQEKTEDQDELLKAQMTLSPEISDSTKDTVSRDISKVGNTIMRMRRMSQSYRVIPKMDKDERTTDISTPGSKRSKHTSSMSMSIKPKTPQTAFSPMTPRSLQKKIISIKQTEKSIQNNKKLSGEISPKTPVSSKSFTSKTKNFN</sequence>
<dbReference type="EMBL" id="CAJZBQ010000039">
    <property type="protein sequence ID" value="CAG9325971.1"/>
    <property type="molecule type" value="Genomic_DNA"/>
</dbReference>
<feature type="compositionally biased region" description="Polar residues" evidence="2">
    <location>
        <begin position="610"/>
        <end position="645"/>
    </location>
</feature>
<feature type="compositionally biased region" description="Basic and acidic residues" evidence="2">
    <location>
        <begin position="600"/>
        <end position="609"/>
    </location>
</feature>
<evidence type="ECO:0000313" key="3">
    <source>
        <dbReference type="EMBL" id="CAG9325971.1"/>
    </source>
</evidence>
<feature type="coiled-coil region" evidence="1">
    <location>
        <begin position="63"/>
        <end position="127"/>
    </location>
</feature>
<accession>A0AAU9JN87</accession>
<reference evidence="3" key="1">
    <citation type="submission" date="2021-09" db="EMBL/GenBank/DDBJ databases">
        <authorList>
            <consortium name="AG Swart"/>
            <person name="Singh M."/>
            <person name="Singh A."/>
            <person name="Seah K."/>
            <person name="Emmerich C."/>
        </authorList>
    </citation>
    <scope>NUCLEOTIDE SEQUENCE</scope>
    <source>
        <strain evidence="3">ATCC30299</strain>
    </source>
</reference>
<keyword evidence="1" id="KW-0175">Coiled coil</keyword>
<dbReference type="AlphaFoldDB" id="A0AAU9JN87"/>
<feature type="compositionally biased region" description="Low complexity" evidence="2">
    <location>
        <begin position="671"/>
        <end position="689"/>
    </location>
</feature>
<feature type="region of interest" description="Disordered" evidence="2">
    <location>
        <begin position="600"/>
        <end position="689"/>
    </location>
</feature>
<protein>
    <submittedName>
        <fullName evidence="3">Uncharacterized protein</fullName>
    </submittedName>
</protein>
<proteinExistence type="predicted"/>
<evidence type="ECO:0000313" key="4">
    <source>
        <dbReference type="Proteomes" id="UP001162131"/>
    </source>
</evidence>
<evidence type="ECO:0000256" key="1">
    <source>
        <dbReference type="SAM" id="Coils"/>
    </source>
</evidence>
<comment type="caution">
    <text evidence="3">The sequence shown here is derived from an EMBL/GenBank/DDBJ whole genome shotgun (WGS) entry which is preliminary data.</text>
</comment>
<name>A0AAU9JN87_9CILI</name>
<keyword evidence="4" id="KW-1185">Reference proteome</keyword>
<evidence type="ECO:0000256" key="2">
    <source>
        <dbReference type="SAM" id="MobiDB-lite"/>
    </source>
</evidence>
<gene>
    <name evidence="3" type="ORF">BSTOLATCC_MIC39751</name>
</gene>
<dbReference type="Proteomes" id="UP001162131">
    <property type="component" value="Unassembled WGS sequence"/>
</dbReference>